<dbReference type="Pfam" id="PF00535">
    <property type="entry name" value="Glycos_transf_2"/>
    <property type="match status" value="1"/>
</dbReference>
<dbReference type="PANTHER" id="PTHR43685">
    <property type="entry name" value="GLYCOSYLTRANSFERASE"/>
    <property type="match status" value="1"/>
</dbReference>
<proteinExistence type="predicted"/>
<dbReference type="Proteomes" id="UP000683497">
    <property type="component" value="Chromosome"/>
</dbReference>
<dbReference type="InterPro" id="IPR001173">
    <property type="entry name" value="Glyco_trans_2-like"/>
</dbReference>
<reference evidence="2 3" key="1">
    <citation type="submission" date="2021-06" db="EMBL/GenBank/DDBJ databases">
        <title>Leclercia pneumoniae sp. nov.</title>
        <authorList>
            <person name="Hoenemann M."/>
            <person name="Viehweger A."/>
            <person name="Dietze N."/>
        </authorList>
    </citation>
    <scope>NUCLEOTIDE SEQUENCE [LARGE SCALE GENOMIC DNA]</scope>
    <source>
        <strain evidence="3">49125</strain>
    </source>
</reference>
<feature type="domain" description="Glycosyltransferase 2-like" evidence="1">
    <location>
        <begin position="152"/>
        <end position="280"/>
    </location>
</feature>
<evidence type="ECO:0000313" key="2">
    <source>
        <dbReference type="EMBL" id="QWW81279.1"/>
    </source>
</evidence>
<name>A0ABX8K001_9ENTR</name>
<evidence type="ECO:0000313" key="3">
    <source>
        <dbReference type="Proteomes" id="UP000683497"/>
    </source>
</evidence>
<dbReference type="InterPro" id="IPR001646">
    <property type="entry name" value="5peptide_repeat"/>
</dbReference>
<organism evidence="2 3">
    <name type="scientific">Leclercia pneumoniae</name>
    <dbReference type="NCBI Taxonomy" id="2815358"/>
    <lineage>
        <taxon>Bacteria</taxon>
        <taxon>Pseudomonadati</taxon>
        <taxon>Pseudomonadota</taxon>
        <taxon>Gammaproteobacteria</taxon>
        <taxon>Enterobacterales</taxon>
        <taxon>Enterobacteriaceae</taxon>
        <taxon>Leclercia</taxon>
    </lineage>
</organism>
<gene>
    <name evidence="2" type="primary">wcaA</name>
    <name evidence="2" type="ORF">KQ929_08790</name>
</gene>
<dbReference type="SUPFAM" id="SSF53448">
    <property type="entry name" value="Nucleotide-diphospho-sugar transferases"/>
    <property type="match status" value="1"/>
</dbReference>
<dbReference type="NCBIfam" id="NF007453">
    <property type="entry name" value="PRK10018.1"/>
    <property type="match status" value="1"/>
</dbReference>
<dbReference type="Pfam" id="PF00805">
    <property type="entry name" value="Pentapeptide"/>
    <property type="match status" value="1"/>
</dbReference>
<dbReference type="Gene3D" id="2.160.20.80">
    <property type="entry name" value="E3 ubiquitin-protein ligase SopA"/>
    <property type="match status" value="1"/>
</dbReference>
<accession>A0ABX8K001</accession>
<dbReference type="EMBL" id="CP076838">
    <property type="protein sequence ID" value="QWW81279.1"/>
    <property type="molecule type" value="Genomic_DNA"/>
</dbReference>
<dbReference type="Gene3D" id="3.90.550.10">
    <property type="entry name" value="Spore Coat Polysaccharide Biosynthesis Protein SpsA, Chain A"/>
    <property type="match status" value="1"/>
</dbReference>
<evidence type="ECO:0000259" key="1">
    <source>
        <dbReference type="Pfam" id="PF00535"/>
    </source>
</evidence>
<sequence>MIAEQQQQCLTVQNVCYMRLHKAKNLNMNSKKVAQRKLLKHHNKSLKNPDYYSDLAGADLRFMDLRRLNLKNINLSGSDLSFSDLRGVNFSFANLNGANMSHCNTEGAIFDHAVCAGVDFSGSNIKAASFTGALMDNDYVPEATLTATPLITVYMPTWNREALTIRAINSVIRQDYIHWELIIIDDFSSSFEKLQAFVAELKDPRITYIRNEFNSGACAVRNQAIKMAKGYLITGLDDDDEWLPTRLSSFVAYQYKLETHAFLYANDYLCESNSYQNLSELKDYPKPAYKKSLFDKRNIIGNQILTLTDRLRKTLFDENLSAAQDYDAFYRLAETYGDPFKLDDITQVLYVNHGEVRITCSGRKFAGYLDFYRKHKSKLDASSRKYQLFTLYYIRNKSMSSRTLMKLMTLRNIKRYLMMYSSFRNRKF</sequence>
<dbReference type="PANTHER" id="PTHR43685:SF2">
    <property type="entry name" value="GLYCOSYLTRANSFERASE 2-LIKE DOMAIN-CONTAINING PROTEIN"/>
    <property type="match status" value="1"/>
</dbReference>
<protein>
    <submittedName>
        <fullName evidence="2">Colanic acid biosynthesis glycosyltransferase WcaA</fullName>
    </submittedName>
</protein>
<dbReference type="InterPro" id="IPR050834">
    <property type="entry name" value="Glycosyltransf_2"/>
</dbReference>
<dbReference type="InterPro" id="IPR029044">
    <property type="entry name" value="Nucleotide-diphossugar_trans"/>
</dbReference>
<dbReference type="SUPFAM" id="SSF141571">
    <property type="entry name" value="Pentapeptide repeat-like"/>
    <property type="match status" value="1"/>
</dbReference>
<keyword evidence="3" id="KW-1185">Reference proteome</keyword>